<dbReference type="SMART" id="SM00234">
    <property type="entry name" value="START"/>
    <property type="match status" value="1"/>
</dbReference>
<dbReference type="PROSITE" id="PS50848">
    <property type="entry name" value="START"/>
    <property type="match status" value="1"/>
</dbReference>
<dbReference type="InterPro" id="IPR023393">
    <property type="entry name" value="START-like_dom_sf"/>
</dbReference>
<protein>
    <submittedName>
        <fullName evidence="5">Pleckstrin homology domain</fullName>
    </submittedName>
</protein>
<dbReference type="GO" id="GO:0008289">
    <property type="term" value="F:lipid binding"/>
    <property type="evidence" value="ECO:0007669"/>
    <property type="project" value="InterPro"/>
</dbReference>
<dbReference type="SUPFAM" id="SSF50729">
    <property type="entry name" value="PH domain-like"/>
    <property type="match status" value="1"/>
</dbReference>
<sequence length="807" mass="91415">MEGWLYLIRSNRIGLQYLTKRYFVLQDHYLKSYKSIPISDTEVPLRCAILDSCIRVTDNGRESIQRKVFFIFTLYSSSNYHDQLKLGARSSEEAARWIHSIQDAALMVLKLLNFYIFFNLLWFKSLIVLNMLQESPSPGRNFVPCSKRKWRPLRYTYLDISGTYLIPSNANSENCENMVVVKGGFLEQLKCTVITVLARFGRTKRTERATSIDWTVSPPTHRGNPMTSDVVAPSPWTIFGCQNGLRLFKEARDFRGSSWWDDHPAVMVVGVVDGTSEAVFHTLMSLGSSRSEWDFCFHRGSVVEHFDGHTDIIHEQLSNDWMPWGMGRRDLLLQRYWRRDDDGRYVILYHSVLHKKCPPKNGYIRACLKSGGYVISPVNQGKQSIVKHMLAIDWRLWRSYLLASSSKSVTTHMLGRVAALREFFKAKGGNYANDLSSRETTKDIGLPQSEKEEIKVEVLTVDEEVPENEETSKAKEEKEEAILSSGLVGLNDTSDEFFDVPEPADDEHLDSELSSESSCELINEENCQPKLPSPATIVKKLHGLAEELCKTQKIGCTACMDTEVADNEMDTPCSFGATIPRSPDCTKECSYFSADPSAFLIRGENYLKDRHKVKANRTLMELVGADWLRSDKREDDLASRPGGIVQKYAANGGSEFFFIINMQIPGNQRYNLVLYYMTETPLESIPLLDKFVKGDDAYRNSRFKLIPYISKGSWIVKQSVGKKACLVGQALETTYIRGKNYLELDVDVGSSTVARGVSGLVAGYLNSLVIEMAFLIQAETEDELPEILLGTCRFNHLDASKAFLVEE</sequence>
<dbReference type="InterPro" id="IPR011993">
    <property type="entry name" value="PH-like_dom_sf"/>
</dbReference>
<proteinExistence type="predicted"/>
<evidence type="ECO:0000313" key="5">
    <source>
        <dbReference type="EMBL" id="KAK6929186.1"/>
    </source>
</evidence>
<evidence type="ECO:0000259" key="4">
    <source>
        <dbReference type="PROSITE" id="PS50848"/>
    </source>
</evidence>
<dbReference type="SMART" id="SM00233">
    <property type="entry name" value="PH"/>
    <property type="match status" value="1"/>
</dbReference>
<comment type="caution">
    <text evidence="5">The sequence shown here is derived from an EMBL/GenBank/DDBJ whole genome shotgun (WGS) entry which is preliminary data.</text>
</comment>
<dbReference type="Pfam" id="PF01852">
    <property type="entry name" value="START"/>
    <property type="match status" value="1"/>
</dbReference>
<feature type="domain" description="START" evidence="4">
    <location>
        <begin position="236"/>
        <end position="393"/>
    </location>
</feature>
<gene>
    <name evidence="5" type="ORF">RJ641_005391</name>
</gene>
<keyword evidence="6" id="KW-1185">Reference proteome</keyword>
<keyword evidence="2" id="KW-0256">Endoplasmic reticulum</keyword>
<dbReference type="EMBL" id="JBAMMX010000013">
    <property type="protein sequence ID" value="KAK6929186.1"/>
    <property type="molecule type" value="Genomic_DNA"/>
</dbReference>
<dbReference type="CDD" id="cd00177">
    <property type="entry name" value="START"/>
    <property type="match status" value="1"/>
</dbReference>
<dbReference type="SUPFAM" id="SSF55961">
    <property type="entry name" value="Bet v1-like"/>
    <property type="match status" value="1"/>
</dbReference>
<dbReference type="InterPro" id="IPR009769">
    <property type="entry name" value="EDR2_C"/>
</dbReference>
<accession>A0AAN8VG15</accession>
<dbReference type="AlphaFoldDB" id="A0AAN8VG15"/>
<comment type="subcellular location">
    <subcellularLocation>
        <location evidence="1">Endoplasmic reticulum</location>
    </subcellularLocation>
</comment>
<dbReference type="Proteomes" id="UP001370490">
    <property type="component" value="Unassembled WGS sequence"/>
</dbReference>
<feature type="domain" description="PH" evidence="3">
    <location>
        <begin position="1"/>
        <end position="106"/>
    </location>
</feature>
<dbReference type="GO" id="GO:0005783">
    <property type="term" value="C:endoplasmic reticulum"/>
    <property type="evidence" value="ECO:0007669"/>
    <property type="project" value="UniProtKB-SubCell"/>
</dbReference>
<dbReference type="InterPro" id="IPR045096">
    <property type="entry name" value="EDR2-like"/>
</dbReference>
<dbReference type="Gene3D" id="2.30.29.30">
    <property type="entry name" value="Pleckstrin-homology domain (PH domain)/Phosphotyrosine-binding domain (PTB)"/>
    <property type="match status" value="1"/>
</dbReference>
<evidence type="ECO:0000256" key="2">
    <source>
        <dbReference type="ARBA" id="ARBA00022824"/>
    </source>
</evidence>
<dbReference type="Pfam" id="PF00169">
    <property type="entry name" value="PH"/>
    <property type="match status" value="1"/>
</dbReference>
<reference evidence="5 6" key="1">
    <citation type="submission" date="2023-12" db="EMBL/GenBank/DDBJ databases">
        <title>A high-quality genome assembly for Dillenia turbinata (Dilleniales).</title>
        <authorList>
            <person name="Chanderbali A."/>
        </authorList>
    </citation>
    <scope>NUCLEOTIDE SEQUENCE [LARGE SCALE GENOMIC DNA]</scope>
    <source>
        <strain evidence="5">LSX21</strain>
        <tissue evidence="5">Leaf</tissue>
    </source>
</reference>
<dbReference type="Gene3D" id="3.30.530.20">
    <property type="match status" value="1"/>
</dbReference>
<dbReference type="PROSITE" id="PS50003">
    <property type="entry name" value="PH_DOMAIN"/>
    <property type="match status" value="1"/>
</dbReference>
<dbReference type="PANTHER" id="PTHR12136:SF103">
    <property type="entry name" value="PROTEIN ENHANCED DISEASE RESISTANCE 2-LIKE"/>
    <property type="match status" value="1"/>
</dbReference>
<dbReference type="PANTHER" id="PTHR12136">
    <property type="entry name" value="ENHANCED DISEASE RESISTANCE-RELATED"/>
    <property type="match status" value="1"/>
</dbReference>
<evidence type="ECO:0000313" key="6">
    <source>
        <dbReference type="Proteomes" id="UP001370490"/>
    </source>
</evidence>
<name>A0AAN8VG15_9MAGN</name>
<dbReference type="InterPro" id="IPR001849">
    <property type="entry name" value="PH_domain"/>
</dbReference>
<dbReference type="Pfam" id="PF07059">
    <property type="entry name" value="EDR2_C"/>
    <property type="match status" value="1"/>
</dbReference>
<organism evidence="5 6">
    <name type="scientific">Dillenia turbinata</name>
    <dbReference type="NCBI Taxonomy" id="194707"/>
    <lineage>
        <taxon>Eukaryota</taxon>
        <taxon>Viridiplantae</taxon>
        <taxon>Streptophyta</taxon>
        <taxon>Embryophyta</taxon>
        <taxon>Tracheophyta</taxon>
        <taxon>Spermatophyta</taxon>
        <taxon>Magnoliopsida</taxon>
        <taxon>eudicotyledons</taxon>
        <taxon>Gunneridae</taxon>
        <taxon>Pentapetalae</taxon>
        <taxon>Dilleniales</taxon>
        <taxon>Dilleniaceae</taxon>
        <taxon>Dillenia</taxon>
    </lineage>
</organism>
<dbReference type="FunFam" id="3.30.530.20:FF:000068">
    <property type="entry name" value="Pleckstrin homology (PH) and lipid-binding START domains-containing protein"/>
    <property type="match status" value="1"/>
</dbReference>
<evidence type="ECO:0000256" key="1">
    <source>
        <dbReference type="ARBA" id="ARBA00004240"/>
    </source>
</evidence>
<evidence type="ECO:0000259" key="3">
    <source>
        <dbReference type="PROSITE" id="PS50003"/>
    </source>
</evidence>
<dbReference type="InterPro" id="IPR002913">
    <property type="entry name" value="START_lipid-bd_dom"/>
</dbReference>